<keyword evidence="1" id="KW-1133">Transmembrane helix</keyword>
<dbReference type="Proteomes" id="UP000235786">
    <property type="component" value="Unassembled WGS sequence"/>
</dbReference>
<name>A0A2J6S4L0_HYAVF</name>
<feature type="transmembrane region" description="Helical" evidence="1">
    <location>
        <begin position="169"/>
        <end position="191"/>
    </location>
</feature>
<sequence>MFIHMVGGLVGMLIGTLLSSITKRKSRRRIHGQAALTSLLLWSSPATATPVGDTLNPAMATKHCSSFLDALHLELNKQLAVSRFLSPLIFSSPLTTLTQLFTTPQPPFPRTFSPSTLLLTTFLTTTTTVLLFSLLYSISKPRTKLSLVSGFLLSSLAGGAFATDIPDLVFRYLFFGINAALICGALVASVLGTSTVVERRVVGDVEGGGQEKCGRRG</sequence>
<feature type="transmembrane region" description="Helical" evidence="1">
    <location>
        <begin position="145"/>
        <end position="163"/>
    </location>
</feature>
<keyword evidence="3" id="KW-1185">Reference proteome</keyword>
<gene>
    <name evidence="2" type="ORF">L207DRAFT_508503</name>
</gene>
<organism evidence="2 3">
    <name type="scientific">Hyaloscypha variabilis (strain UAMH 11265 / GT02V1 / F)</name>
    <name type="common">Meliniomyces variabilis</name>
    <dbReference type="NCBI Taxonomy" id="1149755"/>
    <lineage>
        <taxon>Eukaryota</taxon>
        <taxon>Fungi</taxon>
        <taxon>Dikarya</taxon>
        <taxon>Ascomycota</taxon>
        <taxon>Pezizomycotina</taxon>
        <taxon>Leotiomycetes</taxon>
        <taxon>Helotiales</taxon>
        <taxon>Hyaloscyphaceae</taxon>
        <taxon>Hyaloscypha</taxon>
        <taxon>Hyaloscypha variabilis</taxon>
    </lineage>
</organism>
<accession>A0A2J6S4L0</accession>
<evidence type="ECO:0000313" key="2">
    <source>
        <dbReference type="EMBL" id="PMD45704.1"/>
    </source>
</evidence>
<reference evidence="2 3" key="1">
    <citation type="submission" date="2016-04" db="EMBL/GenBank/DDBJ databases">
        <title>A degradative enzymes factory behind the ericoid mycorrhizal symbiosis.</title>
        <authorList>
            <consortium name="DOE Joint Genome Institute"/>
            <person name="Martino E."/>
            <person name="Morin E."/>
            <person name="Grelet G."/>
            <person name="Kuo A."/>
            <person name="Kohler A."/>
            <person name="Daghino S."/>
            <person name="Barry K."/>
            <person name="Choi C."/>
            <person name="Cichocki N."/>
            <person name="Clum A."/>
            <person name="Copeland A."/>
            <person name="Hainaut M."/>
            <person name="Haridas S."/>
            <person name="Labutti K."/>
            <person name="Lindquist E."/>
            <person name="Lipzen A."/>
            <person name="Khouja H.-R."/>
            <person name="Murat C."/>
            <person name="Ohm R."/>
            <person name="Olson A."/>
            <person name="Spatafora J."/>
            <person name="Veneault-Fourrey C."/>
            <person name="Henrissat B."/>
            <person name="Grigoriev I."/>
            <person name="Martin F."/>
            <person name="Perotto S."/>
        </authorList>
    </citation>
    <scope>NUCLEOTIDE SEQUENCE [LARGE SCALE GENOMIC DNA]</scope>
    <source>
        <strain evidence="2 3">F</strain>
    </source>
</reference>
<evidence type="ECO:0000313" key="3">
    <source>
        <dbReference type="Proteomes" id="UP000235786"/>
    </source>
</evidence>
<evidence type="ECO:0000256" key="1">
    <source>
        <dbReference type="SAM" id="Phobius"/>
    </source>
</evidence>
<keyword evidence="1" id="KW-0812">Transmembrane</keyword>
<feature type="transmembrane region" description="Helical" evidence="1">
    <location>
        <begin position="117"/>
        <end position="138"/>
    </location>
</feature>
<dbReference type="EMBL" id="KZ613940">
    <property type="protein sequence ID" value="PMD45704.1"/>
    <property type="molecule type" value="Genomic_DNA"/>
</dbReference>
<proteinExistence type="predicted"/>
<protein>
    <submittedName>
        <fullName evidence="2">Uncharacterized protein</fullName>
    </submittedName>
</protein>
<dbReference type="AlphaFoldDB" id="A0A2J6S4L0"/>
<dbReference type="OrthoDB" id="5396681at2759"/>
<keyword evidence="1" id="KW-0472">Membrane</keyword>